<proteinExistence type="predicted"/>
<comment type="caution">
    <text evidence="1">The sequence shown here is derived from an EMBL/GenBank/DDBJ whole genome shotgun (WGS) entry which is preliminary data.</text>
</comment>
<protein>
    <submittedName>
        <fullName evidence="1">Uncharacterized protein</fullName>
    </submittedName>
</protein>
<keyword evidence="2" id="KW-1185">Reference proteome</keyword>
<evidence type="ECO:0000313" key="1">
    <source>
        <dbReference type="EMBL" id="OHU76079.1"/>
    </source>
</evidence>
<organism evidence="1 2">
    <name type="scientific">Mycobacteroides chelonae</name>
    <name type="common">Mycobacterium chelonae</name>
    <dbReference type="NCBI Taxonomy" id="1774"/>
    <lineage>
        <taxon>Bacteria</taxon>
        <taxon>Bacillati</taxon>
        <taxon>Actinomycetota</taxon>
        <taxon>Actinomycetes</taxon>
        <taxon>Mycobacteriales</taxon>
        <taxon>Mycobacteriaceae</taxon>
        <taxon>Mycobacteroides</taxon>
    </lineage>
</organism>
<reference evidence="1 2" key="1">
    <citation type="submission" date="2016-10" db="EMBL/GenBank/DDBJ databases">
        <title>Evaluation of Human, Veterinary and Environmental Mycobacterium chelonae Isolates by Core Genome Phylogenomic Analysis, Targeted Gene Comparison, and Anti-microbial Susceptibility Patterns: A Tale of Mistaken Identities.</title>
        <authorList>
            <person name="Fogelson S.B."/>
            <person name="Camus A.C."/>
            <person name="Lorenz W."/>
            <person name="Vasireddy R."/>
            <person name="Vasireddy S."/>
            <person name="Smith T."/>
            <person name="Brown-Elliott B.A."/>
            <person name="Wallace R.J.Jr."/>
            <person name="Hasan N.A."/>
            <person name="Reischl U."/>
            <person name="Sanchez S."/>
        </authorList>
    </citation>
    <scope>NUCLEOTIDE SEQUENCE [LARGE SCALE GENOMIC DNA]</scope>
    <source>
        <strain evidence="1 2">15518</strain>
    </source>
</reference>
<dbReference type="AlphaFoldDB" id="A0A1S1LUP8"/>
<dbReference type="EMBL" id="MLIS01000004">
    <property type="protein sequence ID" value="OHU76079.1"/>
    <property type="molecule type" value="Genomic_DNA"/>
</dbReference>
<gene>
    <name evidence="1" type="ORF">BKG84_24610</name>
</gene>
<sequence>MAEKYSSVDLAPAQRLVWELLHSCGTDAWLTDWAVGIFEGRGGGTQLLFVTNEGQGFVPSPVVLPNSVLPAMTDPVLPTDFLRRWFGWQDVTRLMLEYGAVRAAAGDGALLGLATSGSTTAADRLDVPALFADINANPIAQNAPVAELANGRYHRLSSLDHELYKELKDLKDPRRATTQLTDRCRRLVTEEMYLPTCGHDAIGKLGMGQELSDRLISEVRQAHHDQVLLASTQRPGKGDYGPPGPHVATQSMYRGSWIAAQILEALVHMTAPVPDLPDAAYAVVAAERGAR</sequence>
<evidence type="ECO:0000313" key="2">
    <source>
        <dbReference type="Proteomes" id="UP000179441"/>
    </source>
</evidence>
<name>A0A1S1LUP8_MYCCH</name>
<dbReference type="Proteomes" id="UP000179441">
    <property type="component" value="Unassembled WGS sequence"/>
</dbReference>
<accession>A0A1S1LUP8</accession>